<proteinExistence type="predicted"/>
<dbReference type="EMBL" id="CP029822">
    <property type="protein sequence ID" value="AZS49657.1"/>
    <property type="molecule type" value="Genomic_DNA"/>
</dbReference>
<evidence type="ECO:0000313" key="3">
    <source>
        <dbReference type="Proteomes" id="UP000273143"/>
    </source>
</evidence>
<dbReference type="Proteomes" id="UP000273143">
    <property type="component" value="Chromosome"/>
</dbReference>
<feature type="transmembrane region" description="Helical" evidence="1">
    <location>
        <begin position="5"/>
        <end position="23"/>
    </location>
</feature>
<evidence type="ECO:0000256" key="1">
    <source>
        <dbReference type="SAM" id="Phobius"/>
    </source>
</evidence>
<organism evidence="2 3">
    <name type="scientific">Entomomonas moraniae</name>
    <dbReference type="NCBI Taxonomy" id="2213226"/>
    <lineage>
        <taxon>Bacteria</taxon>
        <taxon>Pseudomonadati</taxon>
        <taxon>Pseudomonadota</taxon>
        <taxon>Gammaproteobacteria</taxon>
        <taxon>Pseudomonadales</taxon>
        <taxon>Pseudomonadaceae</taxon>
        <taxon>Entomomonas</taxon>
    </lineage>
</organism>
<sequence>MYIKYIIINIIAFCVMGAFFFFSGLSAGAFKLIITLVSIVYWFFVILGVERVKIYANKQGIWAFYGVFPWQKRVHKIEWSNLEDALYVPSVIGWILQSYTIKLDSRLLNEHEITIPYVWRGKQFIEKINQARLAKAHPLEAEDQQ</sequence>
<keyword evidence="1" id="KW-0472">Membrane</keyword>
<reference evidence="3" key="1">
    <citation type="submission" date="2018-06" db="EMBL/GenBank/DDBJ databases">
        <title>Complete genome of Pseudomonas insecticola strain QZS01.</title>
        <authorList>
            <person name="Wang J."/>
            <person name="Su Q."/>
        </authorList>
    </citation>
    <scope>NUCLEOTIDE SEQUENCE [LARGE SCALE GENOMIC DNA]</scope>
    <source>
        <strain evidence="3">QZS01</strain>
    </source>
</reference>
<dbReference type="AlphaFoldDB" id="A0A3S9XB80"/>
<keyword evidence="1" id="KW-1133">Transmembrane helix</keyword>
<feature type="transmembrane region" description="Helical" evidence="1">
    <location>
        <begin position="29"/>
        <end position="49"/>
    </location>
</feature>
<keyword evidence="3" id="KW-1185">Reference proteome</keyword>
<dbReference type="KEGG" id="emo:DM558_02165"/>
<name>A0A3S9XB80_9GAMM</name>
<protein>
    <submittedName>
        <fullName evidence="2">Uncharacterized protein</fullName>
    </submittedName>
</protein>
<evidence type="ECO:0000313" key="2">
    <source>
        <dbReference type="EMBL" id="AZS49657.1"/>
    </source>
</evidence>
<keyword evidence="1" id="KW-0812">Transmembrane</keyword>
<gene>
    <name evidence="2" type="ORF">DM558_02165</name>
</gene>
<accession>A0A3S9XB80</accession>